<keyword evidence="7" id="KW-1185">Reference proteome</keyword>
<organism evidence="6 7">
    <name type="scientific">Pseudoneurospora amorphoporcata</name>
    <dbReference type="NCBI Taxonomy" id="241081"/>
    <lineage>
        <taxon>Eukaryota</taxon>
        <taxon>Fungi</taxon>
        <taxon>Dikarya</taxon>
        <taxon>Ascomycota</taxon>
        <taxon>Pezizomycotina</taxon>
        <taxon>Sordariomycetes</taxon>
        <taxon>Sordariomycetidae</taxon>
        <taxon>Sordariales</taxon>
        <taxon>Sordariaceae</taxon>
        <taxon>Pseudoneurospora</taxon>
    </lineage>
</organism>
<reference evidence="6" key="1">
    <citation type="journal article" date="2023" name="Mol. Phylogenet. Evol.">
        <title>Genome-scale phylogeny and comparative genomics of the fungal order Sordariales.</title>
        <authorList>
            <person name="Hensen N."/>
            <person name="Bonometti L."/>
            <person name="Westerberg I."/>
            <person name="Brannstrom I.O."/>
            <person name="Guillou S."/>
            <person name="Cros-Aarteil S."/>
            <person name="Calhoun S."/>
            <person name="Haridas S."/>
            <person name="Kuo A."/>
            <person name="Mondo S."/>
            <person name="Pangilinan J."/>
            <person name="Riley R."/>
            <person name="LaButti K."/>
            <person name="Andreopoulos B."/>
            <person name="Lipzen A."/>
            <person name="Chen C."/>
            <person name="Yan M."/>
            <person name="Daum C."/>
            <person name="Ng V."/>
            <person name="Clum A."/>
            <person name="Steindorff A."/>
            <person name="Ohm R.A."/>
            <person name="Martin F."/>
            <person name="Silar P."/>
            <person name="Natvig D.O."/>
            <person name="Lalanne C."/>
            <person name="Gautier V."/>
            <person name="Ament-Velasquez S.L."/>
            <person name="Kruys A."/>
            <person name="Hutchinson M.I."/>
            <person name="Powell A.J."/>
            <person name="Barry K."/>
            <person name="Miller A.N."/>
            <person name="Grigoriev I.V."/>
            <person name="Debuchy R."/>
            <person name="Gladieux P."/>
            <person name="Hiltunen Thoren M."/>
            <person name="Johannesson H."/>
        </authorList>
    </citation>
    <scope>NUCLEOTIDE SEQUENCE</scope>
    <source>
        <strain evidence="6">CBS 626.80</strain>
    </source>
</reference>
<dbReference type="Gene3D" id="3.90.180.10">
    <property type="entry name" value="Medium-chain alcohol dehydrogenases, catalytic domain"/>
    <property type="match status" value="2"/>
</dbReference>
<dbReference type="AlphaFoldDB" id="A0AAN6NR74"/>
<dbReference type="PANTHER" id="PTHR43775:SF29">
    <property type="entry name" value="ASPERFURANONE POLYKETIDE SYNTHASE AFOG-RELATED"/>
    <property type="match status" value="1"/>
</dbReference>
<keyword evidence="3" id="KW-0560">Oxidoreductase</keyword>
<dbReference type="InterPro" id="IPR020843">
    <property type="entry name" value="ER"/>
</dbReference>
<dbReference type="InterPro" id="IPR020806">
    <property type="entry name" value="PKS_PP-bd"/>
</dbReference>
<dbReference type="SMART" id="SM00829">
    <property type="entry name" value="PKS_ER"/>
    <property type="match status" value="1"/>
</dbReference>
<gene>
    <name evidence="6" type="ORF">QBC32DRAFT_371898</name>
</gene>
<evidence type="ECO:0000256" key="1">
    <source>
        <dbReference type="ARBA" id="ARBA00022450"/>
    </source>
</evidence>
<evidence type="ECO:0000256" key="2">
    <source>
        <dbReference type="ARBA" id="ARBA00022553"/>
    </source>
</evidence>
<dbReference type="CDD" id="cd05195">
    <property type="entry name" value="enoyl_red"/>
    <property type="match status" value="1"/>
</dbReference>
<reference evidence="6" key="2">
    <citation type="submission" date="2023-06" db="EMBL/GenBank/DDBJ databases">
        <authorList>
            <consortium name="Lawrence Berkeley National Laboratory"/>
            <person name="Mondo S.J."/>
            <person name="Hensen N."/>
            <person name="Bonometti L."/>
            <person name="Westerberg I."/>
            <person name="Brannstrom I.O."/>
            <person name="Guillou S."/>
            <person name="Cros-Aarteil S."/>
            <person name="Calhoun S."/>
            <person name="Haridas S."/>
            <person name="Kuo A."/>
            <person name="Pangilinan J."/>
            <person name="Riley R."/>
            <person name="Labutti K."/>
            <person name="Andreopoulos B."/>
            <person name="Lipzen A."/>
            <person name="Chen C."/>
            <person name="Yanf M."/>
            <person name="Daum C."/>
            <person name="Ng V."/>
            <person name="Clum A."/>
            <person name="Steindorff A."/>
            <person name="Ohm R."/>
            <person name="Martin F."/>
            <person name="Silar P."/>
            <person name="Natvig D."/>
            <person name="Lalanne C."/>
            <person name="Gautier V."/>
            <person name="Ament-Velasquez S.L."/>
            <person name="Kruys A."/>
            <person name="Hutchinson M.I."/>
            <person name="Powell A.J."/>
            <person name="Barry K."/>
            <person name="Miller A.N."/>
            <person name="Grigoriev I.V."/>
            <person name="Debuchy R."/>
            <person name="Gladieux P."/>
            <person name="Thoren M.H."/>
            <person name="Johannesson H."/>
        </authorList>
    </citation>
    <scope>NUCLEOTIDE SEQUENCE</scope>
    <source>
        <strain evidence="6">CBS 626.80</strain>
    </source>
</reference>
<dbReference type="EMBL" id="MU859174">
    <property type="protein sequence ID" value="KAK3950542.1"/>
    <property type="molecule type" value="Genomic_DNA"/>
</dbReference>
<dbReference type="SUPFAM" id="SSF50129">
    <property type="entry name" value="GroES-like"/>
    <property type="match status" value="1"/>
</dbReference>
<dbReference type="SMART" id="SM00822">
    <property type="entry name" value="PKS_KR"/>
    <property type="match status" value="1"/>
</dbReference>
<evidence type="ECO:0000313" key="7">
    <source>
        <dbReference type="Proteomes" id="UP001303222"/>
    </source>
</evidence>
<evidence type="ECO:0000313" key="6">
    <source>
        <dbReference type="EMBL" id="KAK3950542.1"/>
    </source>
</evidence>
<comment type="caution">
    <text evidence="6">The sequence shown here is derived from an EMBL/GenBank/DDBJ whole genome shotgun (WGS) entry which is preliminary data.</text>
</comment>
<dbReference type="InterPro" id="IPR013968">
    <property type="entry name" value="PKS_KR"/>
</dbReference>
<name>A0AAN6NR74_9PEZI</name>
<dbReference type="SUPFAM" id="SSF47336">
    <property type="entry name" value="ACP-like"/>
    <property type="match status" value="1"/>
</dbReference>
<dbReference type="GO" id="GO:0044550">
    <property type="term" value="P:secondary metabolite biosynthetic process"/>
    <property type="evidence" value="ECO:0007669"/>
    <property type="project" value="TreeGrafter"/>
</dbReference>
<proteinExistence type="predicted"/>
<dbReference type="PROSITE" id="PS50075">
    <property type="entry name" value="CARRIER"/>
    <property type="match status" value="1"/>
</dbReference>
<dbReference type="InterPro" id="IPR013154">
    <property type="entry name" value="ADH-like_N"/>
</dbReference>
<dbReference type="InterPro" id="IPR011032">
    <property type="entry name" value="GroES-like_sf"/>
</dbReference>
<evidence type="ECO:0000256" key="3">
    <source>
        <dbReference type="ARBA" id="ARBA00023002"/>
    </source>
</evidence>
<keyword evidence="4" id="KW-0511">Multifunctional enzyme</keyword>
<dbReference type="PROSITE" id="PS00012">
    <property type="entry name" value="PHOSPHOPANTETHEINE"/>
    <property type="match status" value="1"/>
</dbReference>
<dbReference type="InterPro" id="IPR057326">
    <property type="entry name" value="KR_dom"/>
</dbReference>
<dbReference type="InterPro" id="IPR036736">
    <property type="entry name" value="ACP-like_sf"/>
</dbReference>
<feature type="domain" description="Carrier" evidence="5">
    <location>
        <begin position="571"/>
        <end position="648"/>
    </location>
</feature>
<dbReference type="InterPro" id="IPR036291">
    <property type="entry name" value="NAD(P)-bd_dom_sf"/>
</dbReference>
<dbReference type="GO" id="GO:0006633">
    <property type="term" value="P:fatty acid biosynthetic process"/>
    <property type="evidence" value="ECO:0007669"/>
    <property type="project" value="TreeGrafter"/>
</dbReference>
<protein>
    <submittedName>
        <fullName evidence="6">Reducing polyketide synthase FUB1</fullName>
    </submittedName>
</protein>
<accession>A0AAN6NR74</accession>
<dbReference type="Proteomes" id="UP001303222">
    <property type="component" value="Unassembled WGS sequence"/>
</dbReference>
<dbReference type="Pfam" id="PF08240">
    <property type="entry name" value="ADH_N"/>
    <property type="match status" value="1"/>
</dbReference>
<evidence type="ECO:0000259" key="5">
    <source>
        <dbReference type="PROSITE" id="PS50075"/>
    </source>
</evidence>
<dbReference type="GO" id="GO:0004312">
    <property type="term" value="F:fatty acid synthase activity"/>
    <property type="evidence" value="ECO:0007669"/>
    <property type="project" value="TreeGrafter"/>
</dbReference>
<sequence>MTAGLSRAIRAENPAINFVTLTFVDDVDGNVEAACQHTLSLFSEIFSKGGKDVIDNSFSVSNGVTHISRVAAPAKFGENPSRALDLVVGTPGLLDSLQFDDDQLYDTPLQEGDVEFKVAACGLNFHDIMVSLGQMIGTALGVERSGIVTRTGPNPGFKIGDREGDTVLKHAAAGGVGQACIQPAQHRGAEVYATVGSLEKRDLLKARYGIPEDHILSSRDLSFKHGIMRLAKGRGVDVVVNALSGDALRATWDCVAPFGRFVEVGKVDIYSSARLNMDKFKYNVTFGVVDVGYMANNDGLHFNAILEDCMRLVRDGAIRQLHPVQVYPFGQIQDAFRYMQSGAHSGKIVLEPHEDDIVPVVPSRKPKYNCDPSASYVISGGLGGLGRSISGWMVSRGARHLILLSRFGPVRESGQTLVAELESAGVHVETPACDVSDAQSLKKTLDGCLTGMPPIRGSSKAQWCSSPKVDASWKLHEALLDRELDFFILLSSTSGIVGNRSQVSQGLPATSLDLGMILSVGFVAENSELIGHLRAEGFTDHACVGWAGGLTSADKTVNYGLLLGTADSPDTAEAIVLEAMLTKISKALGVETVNLDASKPLHAFGVDSLVAVELRAWLLKEVGAEVAVFDIMGGSSIRQLATLVASRSSFVHLKEVD</sequence>
<keyword evidence="1" id="KW-0596">Phosphopantetheine</keyword>
<dbReference type="InterPro" id="IPR050091">
    <property type="entry name" value="PKS_NRPS_Biosynth_Enz"/>
</dbReference>
<dbReference type="Pfam" id="PF23297">
    <property type="entry name" value="ACP_SdgA_C"/>
    <property type="match status" value="1"/>
</dbReference>
<dbReference type="SUPFAM" id="SSF51735">
    <property type="entry name" value="NAD(P)-binding Rossmann-fold domains"/>
    <property type="match status" value="2"/>
</dbReference>
<keyword evidence="2" id="KW-0597">Phosphoprotein</keyword>
<dbReference type="Gene3D" id="1.10.1200.10">
    <property type="entry name" value="ACP-like"/>
    <property type="match status" value="1"/>
</dbReference>
<dbReference type="GO" id="GO:0031177">
    <property type="term" value="F:phosphopantetheine binding"/>
    <property type="evidence" value="ECO:0007669"/>
    <property type="project" value="InterPro"/>
</dbReference>
<evidence type="ECO:0000256" key="4">
    <source>
        <dbReference type="ARBA" id="ARBA00023268"/>
    </source>
</evidence>
<dbReference type="Pfam" id="PF08659">
    <property type="entry name" value="KR"/>
    <property type="match status" value="2"/>
</dbReference>
<dbReference type="GO" id="GO:0016491">
    <property type="term" value="F:oxidoreductase activity"/>
    <property type="evidence" value="ECO:0007669"/>
    <property type="project" value="UniProtKB-KW"/>
</dbReference>
<dbReference type="InterPro" id="IPR009081">
    <property type="entry name" value="PP-bd_ACP"/>
</dbReference>
<dbReference type="SMART" id="SM00823">
    <property type="entry name" value="PKS_PP"/>
    <property type="match status" value="1"/>
</dbReference>
<dbReference type="Pfam" id="PF13602">
    <property type="entry name" value="ADH_zinc_N_2"/>
    <property type="match status" value="1"/>
</dbReference>
<dbReference type="InterPro" id="IPR006162">
    <property type="entry name" value="Ppantetheine_attach_site"/>
</dbReference>
<dbReference type="PANTHER" id="PTHR43775">
    <property type="entry name" value="FATTY ACID SYNTHASE"/>
    <property type="match status" value="1"/>
</dbReference>
<dbReference type="Gene3D" id="3.40.50.720">
    <property type="entry name" value="NAD(P)-binding Rossmann-like Domain"/>
    <property type="match status" value="1"/>
</dbReference>